<gene>
    <name evidence="2" type="ORF">CHIRRI_LOCUS3589</name>
</gene>
<feature type="chain" id="PRO_5040254643" evidence="1">
    <location>
        <begin position="20"/>
        <end position="85"/>
    </location>
</feature>
<name>A0A9N9RP17_9DIPT</name>
<accession>A0A9N9RP17</accession>
<evidence type="ECO:0000313" key="3">
    <source>
        <dbReference type="Proteomes" id="UP001153620"/>
    </source>
</evidence>
<keyword evidence="1" id="KW-0732">Signal</keyword>
<reference evidence="2" key="2">
    <citation type="submission" date="2022-10" db="EMBL/GenBank/DDBJ databases">
        <authorList>
            <consortium name="ENA_rothamsted_submissions"/>
            <consortium name="culmorum"/>
            <person name="King R."/>
        </authorList>
    </citation>
    <scope>NUCLEOTIDE SEQUENCE</scope>
</reference>
<keyword evidence="3" id="KW-1185">Reference proteome</keyword>
<dbReference type="EMBL" id="OU895877">
    <property type="protein sequence ID" value="CAG9800649.1"/>
    <property type="molecule type" value="Genomic_DNA"/>
</dbReference>
<dbReference type="Proteomes" id="UP001153620">
    <property type="component" value="Chromosome 1"/>
</dbReference>
<protein>
    <submittedName>
        <fullName evidence="2">Uncharacterized protein</fullName>
    </submittedName>
</protein>
<feature type="signal peptide" evidence="1">
    <location>
        <begin position="1"/>
        <end position="19"/>
    </location>
</feature>
<evidence type="ECO:0000313" key="2">
    <source>
        <dbReference type="EMBL" id="CAG9800649.1"/>
    </source>
</evidence>
<proteinExistence type="predicted"/>
<organism evidence="2 3">
    <name type="scientific">Chironomus riparius</name>
    <dbReference type="NCBI Taxonomy" id="315576"/>
    <lineage>
        <taxon>Eukaryota</taxon>
        <taxon>Metazoa</taxon>
        <taxon>Ecdysozoa</taxon>
        <taxon>Arthropoda</taxon>
        <taxon>Hexapoda</taxon>
        <taxon>Insecta</taxon>
        <taxon>Pterygota</taxon>
        <taxon>Neoptera</taxon>
        <taxon>Endopterygota</taxon>
        <taxon>Diptera</taxon>
        <taxon>Nematocera</taxon>
        <taxon>Chironomoidea</taxon>
        <taxon>Chironomidae</taxon>
        <taxon>Chironominae</taxon>
        <taxon>Chironomus</taxon>
    </lineage>
</organism>
<reference evidence="2" key="1">
    <citation type="submission" date="2022-01" db="EMBL/GenBank/DDBJ databases">
        <authorList>
            <person name="King R."/>
        </authorList>
    </citation>
    <scope>NUCLEOTIDE SEQUENCE</scope>
</reference>
<sequence>MKFLKIILVVLIEFFITLCCQDYKEFNSTFSDLKVYNDSDVYDNKYFNGTHWITEKNITHKIRWNYFYNWTSNWTKTFTIPPSTG</sequence>
<dbReference type="AlphaFoldDB" id="A0A9N9RP17"/>
<evidence type="ECO:0000256" key="1">
    <source>
        <dbReference type="SAM" id="SignalP"/>
    </source>
</evidence>
<dbReference type="OrthoDB" id="10547409at2759"/>